<organism evidence="2 3">
    <name type="scientific">Cenarchaeum symbiosum (strain A)</name>
    <dbReference type="NCBI Taxonomy" id="414004"/>
    <lineage>
        <taxon>Archaea</taxon>
        <taxon>Nitrososphaerota</taxon>
        <taxon>Candidatus Cenarchaeales</taxon>
        <taxon>Candidatus Cenarchaeaceae</taxon>
        <taxon>Candidatus Cenarchaeum</taxon>
    </lineage>
</organism>
<proteinExistence type="predicted"/>
<keyword evidence="3" id="KW-1185">Reference proteome</keyword>
<keyword evidence="1" id="KW-1133">Transmembrane helix</keyword>
<dbReference type="STRING" id="414004.CENSYa_0676"/>
<dbReference type="AlphaFoldDB" id="A0RVE2"/>
<evidence type="ECO:0000256" key="1">
    <source>
        <dbReference type="SAM" id="Phobius"/>
    </source>
</evidence>
<reference evidence="2 3" key="1">
    <citation type="journal article" date="2006" name="Proc. Natl. Acad. Sci. U.S.A.">
        <title>Genomic analysis of the uncultivated marine crenarchaeote Cenarchaeum symbiosum.</title>
        <authorList>
            <person name="Hallam S.J."/>
            <person name="Konstantinidis K.T."/>
            <person name="Putnam N."/>
            <person name="Schleper C."/>
            <person name="Watanabe Y."/>
            <person name="Sugahara J."/>
            <person name="Preston C."/>
            <person name="de la Torre J."/>
            <person name="Richardson P.M."/>
            <person name="DeLong E.F."/>
        </authorList>
    </citation>
    <scope>NUCLEOTIDE SEQUENCE [LARGE SCALE GENOMIC DNA]</scope>
    <source>
        <strain evidence="3">A</strain>
    </source>
</reference>
<feature type="transmembrane region" description="Helical" evidence="1">
    <location>
        <begin position="7"/>
        <end position="32"/>
    </location>
</feature>
<dbReference type="EMBL" id="DP000238">
    <property type="protein sequence ID" value="ABK77309.1"/>
    <property type="molecule type" value="Genomic_DNA"/>
</dbReference>
<dbReference type="KEGG" id="csy:CENSYa_0676"/>
<sequence>MTGKSAGLSAIFGMIIGLGITGAAAGGLYYTFTSQVDPFTSASSIDVRNLNAIRDGDELIITATIKNTGTTSISEVLIEDIRVSDLAISQDGDRRIMVSDGAGTRFFCTGLASGTCGAGTVTGNSTELTDADHDGISILNADEDEANRSVLEGGRSNAFKISIDSDMAPAIGESVRISDRLTLTLRFASGDDTLVSDAFSTRVKPG</sequence>
<dbReference type="HOGENOM" id="CLU_1329411_0_0_2"/>
<keyword evidence="1" id="KW-0812">Transmembrane</keyword>
<evidence type="ECO:0000313" key="3">
    <source>
        <dbReference type="Proteomes" id="UP000000758"/>
    </source>
</evidence>
<accession>A0RVE2</accession>
<evidence type="ECO:0000313" key="2">
    <source>
        <dbReference type="EMBL" id="ABK77309.1"/>
    </source>
</evidence>
<dbReference type="Proteomes" id="UP000000758">
    <property type="component" value="Chromosome"/>
</dbReference>
<name>A0RVE2_CENSY</name>
<keyword evidence="1" id="KW-0472">Membrane</keyword>
<protein>
    <submittedName>
        <fullName evidence="2">Uncharacterized protein</fullName>
    </submittedName>
</protein>
<gene>
    <name evidence="2" type="ordered locus">CENSYa_0676</name>
</gene>
<dbReference type="EnsemblBacteria" id="ABK77309">
    <property type="protein sequence ID" value="ABK77309"/>
    <property type="gene ID" value="CENSYa_0676"/>
</dbReference>